<dbReference type="Pfam" id="PF15365">
    <property type="entry name" value="PNRC"/>
    <property type="match status" value="1"/>
</dbReference>
<evidence type="ECO:0000313" key="3">
    <source>
        <dbReference type="Proteomes" id="UP000663760"/>
    </source>
</evidence>
<evidence type="ECO:0000313" key="2">
    <source>
        <dbReference type="EMBL" id="CAA7399973.1"/>
    </source>
</evidence>
<feature type="region of interest" description="Disordered" evidence="1">
    <location>
        <begin position="30"/>
        <end position="105"/>
    </location>
</feature>
<evidence type="ECO:0000256" key="1">
    <source>
        <dbReference type="SAM" id="MobiDB-lite"/>
    </source>
</evidence>
<dbReference type="GO" id="GO:0016071">
    <property type="term" value="P:mRNA metabolic process"/>
    <property type="evidence" value="ECO:0007669"/>
    <property type="project" value="UniProtKB-ARBA"/>
</dbReference>
<sequence>MGTEVLYPQDVLAGRRLGSVPSTASFVFLRRQEVPGGGAGRNPKLRRKRGEGSGEAKNSDSGGHLVMGPVAILKRGESLDSSAAGKGRLRRSEGRRGGGGAAGVVPLLESPAAGVKKVAKGRKGEVYAGSAFTQSPSPRALPLPKFSSRRTVEGEAVVDQSATRDLLRLLRLE</sequence>
<gene>
    <name evidence="2" type="ORF">SI8410_07010643</name>
</gene>
<dbReference type="PANTHER" id="PTHR33670:SF1">
    <property type="entry name" value="OS09G0416300 PROTEIN"/>
    <property type="match status" value="1"/>
</dbReference>
<name>A0A7I8KQ72_SPIIN</name>
<dbReference type="PANTHER" id="PTHR33670">
    <property type="entry name" value="SPLICING FACTOR, PROLINE- AND GLUTAMINE-RICH-LIKE"/>
    <property type="match status" value="1"/>
</dbReference>
<dbReference type="Proteomes" id="UP000663760">
    <property type="component" value="Chromosome 7"/>
</dbReference>
<accession>A0A7I8KQ72</accession>
<proteinExistence type="predicted"/>
<reference evidence="2" key="1">
    <citation type="submission" date="2020-02" db="EMBL/GenBank/DDBJ databases">
        <authorList>
            <person name="Scholz U."/>
            <person name="Mascher M."/>
            <person name="Fiebig A."/>
        </authorList>
    </citation>
    <scope>NUCLEOTIDE SEQUENCE</scope>
</reference>
<dbReference type="InterPro" id="IPR028322">
    <property type="entry name" value="PNRC-like_rgn"/>
</dbReference>
<dbReference type="AlphaFoldDB" id="A0A7I8KQ72"/>
<organism evidence="2 3">
    <name type="scientific">Spirodela intermedia</name>
    <name type="common">Intermediate duckweed</name>
    <dbReference type="NCBI Taxonomy" id="51605"/>
    <lineage>
        <taxon>Eukaryota</taxon>
        <taxon>Viridiplantae</taxon>
        <taxon>Streptophyta</taxon>
        <taxon>Embryophyta</taxon>
        <taxon>Tracheophyta</taxon>
        <taxon>Spermatophyta</taxon>
        <taxon>Magnoliopsida</taxon>
        <taxon>Liliopsida</taxon>
        <taxon>Araceae</taxon>
        <taxon>Lemnoideae</taxon>
        <taxon>Spirodela</taxon>
    </lineage>
</organism>
<protein>
    <submittedName>
        <fullName evidence="2">Uncharacterized protein</fullName>
    </submittedName>
</protein>
<dbReference type="OrthoDB" id="770116at2759"/>
<keyword evidence="3" id="KW-1185">Reference proteome</keyword>
<dbReference type="EMBL" id="LR746270">
    <property type="protein sequence ID" value="CAA7399973.1"/>
    <property type="molecule type" value="Genomic_DNA"/>
</dbReference>